<evidence type="ECO:0000313" key="5">
    <source>
        <dbReference type="Proteomes" id="UP000028839"/>
    </source>
</evidence>
<dbReference type="NCBIfam" id="TIGR00095">
    <property type="entry name" value="16S rRNA (guanine(966)-N(2))-methyltransferase RsmD"/>
    <property type="match status" value="1"/>
</dbReference>
<evidence type="ECO:0000313" key="4">
    <source>
        <dbReference type="EMBL" id="KFI19201.1"/>
    </source>
</evidence>
<dbReference type="Pfam" id="PF03602">
    <property type="entry name" value="Cons_hypoth95"/>
    <property type="match status" value="1"/>
</dbReference>
<dbReference type="CDD" id="cd02440">
    <property type="entry name" value="AdoMet_MTases"/>
    <property type="match status" value="1"/>
</dbReference>
<dbReference type="PIRSF" id="PIRSF004553">
    <property type="entry name" value="CHP00095"/>
    <property type="match status" value="1"/>
</dbReference>
<evidence type="ECO:0000256" key="3">
    <source>
        <dbReference type="PIRNR" id="PIRNR004553"/>
    </source>
</evidence>
<name>A0A0E2Z210_9GAMM</name>
<dbReference type="InterPro" id="IPR029063">
    <property type="entry name" value="SAM-dependent_MTases_sf"/>
</dbReference>
<dbReference type="PANTHER" id="PTHR43542">
    <property type="entry name" value="METHYLTRANSFERASE"/>
    <property type="match status" value="1"/>
</dbReference>
<evidence type="ECO:0000256" key="2">
    <source>
        <dbReference type="ARBA" id="ARBA00022679"/>
    </source>
</evidence>
<dbReference type="InterPro" id="IPR004398">
    <property type="entry name" value="RNA_MeTrfase_RsmD"/>
</dbReference>
<keyword evidence="3" id="KW-0949">S-adenosyl-L-methionine</keyword>
<dbReference type="EC" id="2.1.1.171" evidence="3"/>
<keyword evidence="2 3" id="KW-0808">Transferase</keyword>
<comment type="function">
    <text evidence="3">Specifically methylates the guanine in position 966 of 16S rRNA in the assembled 30S particle.</text>
</comment>
<comment type="caution">
    <text evidence="4">The sequence shown here is derived from an EMBL/GenBank/DDBJ whole genome shotgun (WGS) entry which is preliminary data.</text>
</comment>
<dbReference type="SUPFAM" id="SSF53335">
    <property type="entry name" value="S-adenosyl-L-methionine-dependent methyltransferases"/>
    <property type="match status" value="1"/>
</dbReference>
<sequence>MPPRSRAKPLRSQVRIIGGLWRGRKVDFSARPGLRPTPDRVRETLFNWLQPVISGARCLDLFAGSGVLGLEASSRGAAAVVMVEKDLRAYQAIQLQVEHFSAEKIEVIAGDALAYLRGSVRSFDIAFLDPPFESGLLEPCCAYLERGGWLVPGAYIYLETRRRDPLPSLPVTWTLLHSKEAGEIGYYLARRISNVSGAETE</sequence>
<dbReference type="Proteomes" id="UP000028839">
    <property type="component" value="Unassembled WGS sequence"/>
</dbReference>
<dbReference type="EMBL" id="JPGN01000061">
    <property type="protein sequence ID" value="KFI19201.1"/>
    <property type="molecule type" value="Genomic_DNA"/>
</dbReference>
<reference evidence="4 5" key="1">
    <citation type="submission" date="2014-07" db="EMBL/GenBank/DDBJ databases">
        <title>Comparative analysis of Nitrosococcus oceani genome inventories of strains from Pacific and Atlantic gyres.</title>
        <authorList>
            <person name="Lim C.K."/>
            <person name="Wang L."/>
            <person name="Sayavedra-Soto L.A."/>
            <person name="Klotz M.G."/>
        </authorList>
    </citation>
    <scope>NUCLEOTIDE SEQUENCE [LARGE SCALE GENOMIC DNA]</scope>
    <source>
        <strain evidence="4 5">C-27</strain>
    </source>
</reference>
<dbReference type="OrthoDB" id="9803017at2"/>
<dbReference type="PANTHER" id="PTHR43542:SF1">
    <property type="entry name" value="METHYLTRANSFERASE"/>
    <property type="match status" value="1"/>
</dbReference>
<comment type="similarity">
    <text evidence="3">Belongs to the methyltransferase superfamily. RsmD family.</text>
</comment>
<dbReference type="AlphaFoldDB" id="A0A0E2Z210"/>
<gene>
    <name evidence="4" type="ORF">IB75_10310</name>
</gene>
<keyword evidence="3" id="KW-0698">rRNA processing</keyword>
<proteinExistence type="inferred from homology"/>
<dbReference type="Gene3D" id="3.40.50.150">
    <property type="entry name" value="Vaccinia Virus protein VP39"/>
    <property type="match status" value="1"/>
</dbReference>
<organism evidence="4 5">
    <name type="scientific">Nitrosococcus oceani C-27</name>
    <dbReference type="NCBI Taxonomy" id="314279"/>
    <lineage>
        <taxon>Bacteria</taxon>
        <taxon>Pseudomonadati</taxon>
        <taxon>Pseudomonadota</taxon>
        <taxon>Gammaproteobacteria</taxon>
        <taxon>Chromatiales</taxon>
        <taxon>Chromatiaceae</taxon>
        <taxon>Nitrosococcus</taxon>
    </lineage>
</organism>
<keyword evidence="1 3" id="KW-0489">Methyltransferase</keyword>
<dbReference type="GO" id="GO:0052913">
    <property type="term" value="F:16S rRNA (guanine(966)-N(2))-methyltransferase activity"/>
    <property type="evidence" value="ECO:0007669"/>
    <property type="project" value="UniProtKB-EC"/>
</dbReference>
<protein>
    <recommendedName>
        <fullName evidence="3">Ribosomal RNA small subunit methyltransferase D</fullName>
        <ecNumber evidence="3">2.1.1.171</ecNumber>
    </recommendedName>
</protein>
<comment type="catalytic activity">
    <reaction evidence="3">
        <text>guanosine(966) in 16S rRNA + S-adenosyl-L-methionine = N(2)-methylguanosine(966) in 16S rRNA + S-adenosyl-L-homocysteine + H(+)</text>
        <dbReference type="Rhea" id="RHEA:23548"/>
        <dbReference type="Rhea" id="RHEA-COMP:10211"/>
        <dbReference type="Rhea" id="RHEA-COMP:10212"/>
        <dbReference type="ChEBI" id="CHEBI:15378"/>
        <dbReference type="ChEBI" id="CHEBI:57856"/>
        <dbReference type="ChEBI" id="CHEBI:59789"/>
        <dbReference type="ChEBI" id="CHEBI:74269"/>
        <dbReference type="ChEBI" id="CHEBI:74481"/>
        <dbReference type="EC" id="2.1.1.171"/>
    </reaction>
</comment>
<evidence type="ECO:0000256" key="1">
    <source>
        <dbReference type="ARBA" id="ARBA00022603"/>
    </source>
</evidence>
<dbReference type="HOGENOM" id="CLU_075826_2_2_6"/>
<accession>A0A0E2Z210</accession>